<evidence type="ECO:0000259" key="5">
    <source>
        <dbReference type="Pfam" id="PF14718"/>
    </source>
</evidence>
<evidence type="ECO:0000259" key="4">
    <source>
        <dbReference type="Pfam" id="PF01464"/>
    </source>
</evidence>
<keyword evidence="7" id="KW-1185">Reference proteome</keyword>
<dbReference type="PANTHER" id="PTHR37423">
    <property type="entry name" value="SOLUBLE LYTIC MUREIN TRANSGLYCOSYLASE-RELATED"/>
    <property type="match status" value="1"/>
</dbReference>
<dbReference type="CDD" id="cd13401">
    <property type="entry name" value="Slt70-like"/>
    <property type="match status" value="1"/>
</dbReference>
<comment type="similarity">
    <text evidence="1">Belongs to the transglycosylase Slt family.</text>
</comment>
<dbReference type="InterPro" id="IPR023346">
    <property type="entry name" value="Lysozyme-like_dom_sf"/>
</dbReference>
<dbReference type="InterPro" id="IPR008258">
    <property type="entry name" value="Transglycosylase_SLT_dom_1"/>
</dbReference>
<proteinExistence type="inferred from homology"/>
<keyword evidence="2 3" id="KW-0732">Signal</keyword>
<evidence type="ECO:0008006" key="8">
    <source>
        <dbReference type="Google" id="ProtNLM"/>
    </source>
</evidence>
<dbReference type="AlphaFoldDB" id="A0A3E1K810"/>
<dbReference type="PROSITE" id="PS00922">
    <property type="entry name" value="TRANSGLYCOSYLASE"/>
    <property type="match status" value="1"/>
</dbReference>
<feature type="domain" description="Transglycosylase SLT" evidence="4">
    <location>
        <begin position="479"/>
        <end position="589"/>
    </location>
</feature>
<dbReference type="SUPFAM" id="SSF53955">
    <property type="entry name" value="Lysozyme-like"/>
    <property type="match status" value="1"/>
</dbReference>
<dbReference type="GO" id="GO:0016020">
    <property type="term" value="C:membrane"/>
    <property type="evidence" value="ECO:0007669"/>
    <property type="project" value="InterPro"/>
</dbReference>
<comment type="caution">
    <text evidence="6">The sequence shown here is derived from an EMBL/GenBank/DDBJ whole genome shotgun (WGS) entry which is preliminary data.</text>
</comment>
<dbReference type="Gene3D" id="1.10.1240.20">
    <property type="entry name" value="Lytic transglycosylase, superhelical linker domain"/>
    <property type="match status" value="1"/>
</dbReference>
<name>A0A3E1K810_9GAMM</name>
<dbReference type="InterPro" id="IPR012289">
    <property type="entry name" value="Lytic_TGlycosylase_superhlx_L"/>
</dbReference>
<dbReference type="Pfam" id="PF14718">
    <property type="entry name" value="SLT_L"/>
    <property type="match status" value="1"/>
</dbReference>
<dbReference type="Pfam" id="PF01464">
    <property type="entry name" value="SLT"/>
    <property type="match status" value="1"/>
</dbReference>
<accession>A0A3E1K810</accession>
<gene>
    <name evidence="6" type="ORF">DZC52_08755</name>
</gene>
<dbReference type="EMBL" id="QUZK01000037">
    <property type="protein sequence ID" value="RFF30159.1"/>
    <property type="molecule type" value="Genomic_DNA"/>
</dbReference>
<dbReference type="InterPro" id="IPR000189">
    <property type="entry name" value="Transglyc_AS"/>
</dbReference>
<sequence>MKASRLVVVTVFALFGAMPALADLEQQRETFRQGWQAAERGDQAGMVRAIAALPDYALTPYLQFELFRQRIDRVPETVMTQFLARYRDWSFHDQLERAWLRSLGEREAFDRLLARTGDSRDIEVRCHVARAKIRLGRTDGLVPEVRDLWLSGRSRPDACDEAFAWWRRQGEPDADTAWRRFRLALDAGETGLARYLRRYLPADEREWADRWIAVEQRPHATLRQARQWRDLDYARLVIQWGLERLARSDWEAASESWRVLSRHFAWSDSQAAAVEREIALFRAVALDKGAIGAIDALPEAVRDQQILAWRARAAMSQSNWSEVLASIEAMSLREQADARWRYWRGRALAELQRPEAMLAFTSLSTEAHYYGFLAASRLGQPLSLCDETLHSDDAIQRRLLRDAEFERVLELFHAGLPWHARSTWRHLSRRLIDREIEQAALIAAGRGWHHLSIVALNQAGRRQAYPWRFPMAAKGTVLAEAKRYGVDPALAYGLMRAESAMQPDARSHAGALGLLQLMPGTAQAVARRNGLRYNGAESLTDPEVNVPLGIAHLGELHRDFGGNWVRVAAAYNAGANAVERWVDERPDTPPDVWIETLPYYETRDYVPKVLAFATIYEWQLERRPQLLAAEIRPGSGPAAGFVCPP</sequence>
<dbReference type="RefSeq" id="WP_116650760.1">
    <property type="nucleotide sequence ID" value="NZ_QUZK01000037.1"/>
</dbReference>
<feature type="signal peptide" evidence="3">
    <location>
        <begin position="1"/>
        <end position="22"/>
    </location>
</feature>
<dbReference type="InterPro" id="IPR037061">
    <property type="entry name" value="Lytic_TGlycoase_superhlx_L_sf"/>
</dbReference>
<dbReference type="GO" id="GO:0008933">
    <property type="term" value="F:peptidoglycan lytic transglycosylase activity"/>
    <property type="evidence" value="ECO:0007669"/>
    <property type="project" value="InterPro"/>
</dbReference>
<feature type="chain" id="PRO_5017690573" description="Lytic murein transglycosylase" evidence="3">
    <location>
        <begin position="23"/>
        <end position="645"/>
    </location>
</feature>
<feature type="domain" description="Lytic transglycosylase superhelical linker" evidence="5">
    <location>
        <begin position="401"/>
        <end position="460"/>
    </location>
</feature>
<evidence type="ECO:0000313" key="7">
    <source>
        <dbReference type="Proteomes" id="UP000260351"/>
    </source>
</evidence>
<dbReference type="GO" id="GO:0042597">
    <property type="term" value="C:periplasmic space"/>
    <property type="evidence" value="ECO:0007669"/>
    <property type="project" value="InterPro"/>
</dbReference>
<dbReference type="Proteomes" id="UP000260351">
    <property type="component" value="Unassembled WGS sequence"/>
</dbReference>
<dbReference type="GO" id="GO:0004553">
    <property type="term" value="F:hydrolase activity, hydrolyzing O-glycosyl compounds"/>
    <property type="evidence" value="ECO:0007669"/>
    <property type="project" value="InterPro"/>
</dbReference>
<dbReference type="PANTHER" id="PTHR37423:SF5">
    <property type="entry name" value="SOLUBLE LYTIC MUREIN TRANSGLYCOSYLASE"/>
    <property type="match status" value="1"/>
</dbReference>
<evidence type="ECO:0000256" key="2">
    <source>
        <dbReference type="ARBA" id="ARBA00022729"/>
    </source>
</evidence>
<protein>
    <recommendedName>
        <fullName evidence="8">Lytic murein transglycosylase</fullName>
    </recommendedName>
</protein>
<dbReference type="OrthoDB" id="92254at2"/>
<reference evidence="6 7" key="1">
    <citation type="submission" date="2018-08" db="EMBL/GenBank/DDBJ databases">
        <title>Wenzhouxiangella salilacus sp. nov., a novel bacterium isolated from a saline lake in Xinjiang Province, China.</title>
        <authorList>
            <person name="Han S."/>
        </authorList>
    </citation>
    <scope>NUCLEOTIDE SEQUENCE [LARGE SCALE GENOMIC DNA]</scope>
    <source>
        <strain evidence="6 7">XDB06</strain>
    </source>
</reference>
<dbReference type="Gene3D" id="1.25.20.10">
    <property type="entry name" value="Bacterial muramidases"/>
    <property type="match status" value="1"/>
</dbReference>
<evidence type="ECO:0000313" key="6">
    <source>
        <dbReference type="EMBL" id="RFF30159.1"/>
    </source>
</evidence>
<dbReference type="InterPro" id="IPR008939">
    <property type="entry name" value="Lytic_TGlycosylase_superhlx_U"/>
</dbReference>
<dbReference type="SUPFAM" id="SSF48435">
    <property type="entry name" value="Bacterial muramidases"/>
    <property type="match status" value="1"/>
</dbReference>
<dbReference type="GO" id="GO:0000270">
    <property type="term" value="P:peptidoglycan metabolic process"/>
    <property type="evidence" value="ECO:0007669"/>
    <property type="project" value="InterPro"/>
</dbReference>
<evidence type="ECO:0000256" key="3">
    <source>
        <dbReference type="SAM" id="SignalP"/>
    </source>
</evidence>
<dbReference type="Gene3D" id="1.10.530.10">
    <property type="match status" value="1"/>
</dbReference>
<evidence type="ECO:0000256" key="1">
    <source>
        <dbReference type="ARBA" id="ARBA00007734"/>
    </source>
</evidence>
<organism evidence="6 7">
    <name type="scientific">Wenzhouxiangella sediminis</name>
    <dbReference type="NCBI Taxonomy" id="1792836"/>
    <lineage>
        <taxon>Bacteria</taxon>
        <taxon>Pseudomonadati</taxon>
        <taxon>Pseudomonadota</taxon>
        <taxon>Gammaproteobacteria</taxon>
        <taxon>Chromatiales</taxon>
        <taxon>Wenzhouxiangellaceae</taxon>
        <taxon>Wenzhouxiangella</taxon>
    </lineage>
</organism>